<evidence type="ECO:0000313" key="1">
    <source>
        <dbReference type="EMBL" id="CAF4505436.1"/>
    </source>
</evidence>
<protein>
    <submittedName>
        <fullName evidence="1">Uncharacterized protein</fullName>
    </submittedName>
</protein>
<reference evidence="1" key="1">
    <citation type="submission" date="2021-02" db="EMBL/GenBank/DDBJ databases">
        <authorList>
            <person name="Nowell W R."/>
        </authorList>
    </citation>
    <scope>NUCLEOTIDE SEQUENCE</scope>
</reference>
<sequence length="286" mass="32353">MIKKEIWDSTLKILKPIKHQVTFHNTSSSAPTLQFDRILIQGNPLMLSTSCFDIQPKKTLVPPQSEITIDVCYLPKDLCSFHGTLEFTSNAWNPPKQIPYNLEFHRSIFDTNPRTIIDIGLIEADKTFRNKLLCVENKGDLELRGFFSGPYCLHSLVKLADLESAFSSSLLLAATKDGFIIDSKKKAFRLVTECDPVIDMHGMLVNRELNFLVIGHTRSLPELSLPDESDYKQWSSLKLLPSAWLYSITTGHQVSEKYTPAIVITTIGHICCSQQTKEKLPITLEE</sequence>
<accession>A0A8S2XK49</accession>
<gene>
    <name evidence="1" type="ORF">BYL167_LOCUS36207</name>
</gene>
<comment type="caution">
    <text evidence="1">The sequence shown here is derived from an EMBL/GenBank/DDBJ whole genome shotgun (WGS) entry which is preliminary data.</text>
</comment>
<dbReference type="Gene3D" id="2.60.40.10">
    <property type="entry name" value="Immunoglobulins"/>
    <property type="match status" value="1"/>
</dbReference>
<dbReference type="InterPro" id="IPR013783">
    <property type="entry name" value="Ig-like_fold"/>
</dbReference>
<dbReference type="EMBL" id="CAJOBH010078409">
    <property type="protein sequence ID" value="CAF4505436.1"/>
    <property type="molecule type" value="Genomic_DNA"/>
</dbReference>
<proteinExistence type="predicted"/>
<organism evidence="1 2">
    <name type="scientific">Rotaria magnacalcarata</name>
    <dbReference type="NCBI Taxonomy" id="392030"/>
    <lineage>
        <taxon>Eukaryota</taxon>
        <taxon>Metazoa</taxon>
        <taxon>Spiralia</taxon>
        <taxon>Gnathifera</taxon>
        <taxon>Rotifera</taxon>
        <taxon>Eurotatoria</taxon>
        <taxon>Bdelloidea</taxon>
        <taxon>Philodinida</taxon>
        <taxon>Philodinidae</taxon>
        <taxon>Rotaria</taxon>
    </lineage>
</organism>
<evidence type="ECO:0000313" key="2">
    <source>
        <dbReference type="Proteomes" id="UP000681967"/>
    </source>
</evidence>
<dbReference type="Proteomes" id="UP000681967">
    <property type="component" value="Unassembled WGS sequence"/>
</dbReference>
<dbReference type="AlphaFoldDB" id="A0A8S2XK49"/>
<name>A0A8S2XK49_9BILA</name>